<evidence type="ECO:0000313" key="2">
    <source>
        <dbReference type="EMBL" id="EYB90584.1"/>
    </source>
</evidence>
<gene>
    <name evidence="2" type="primary">Acey_s0218.g2429</name>
    <name evidence="2" type="ORF">Y032_0218g2429</name>
</gene>
<dbReference type="Proteomes" id="UP000024635">
    <property type="component" value="Unassembled WGS sequence"/>
</dbReference>
<feature type="region of interest" description="Disordered" evidence="1">
    <location>
        <begin position="55"/>
        <end position="85"/>
    </location>
</feature>
<keyword evidence="3" id="KW-1185">Reference proteome</keyword>
<dbReference type="AlphaFoldDB" id="A0A016SJW9"/>
<accession>A0A016SJW9</accession>
<dbReference type="EMBL" id="JARK01001554">
    <property type="protein sequence ID" value="EYB90584.1"/>
    <property type="molecule type" value="Genomic_DNA"/>
</dbReference>
<organism evidence="2 3">
    <name type="scientific">Ancylostoma ceylanicum</name>
    <dbReference type="NCBI Taxonomy" id="53326"/>
    <lineage>
        <taxon>Eukaryota</taxon>
        <taxon>Metazoa</taxon>
        <taxon>Ecdysozoa</taxon>
        <taxon>Nematoda</taxon>
        <taxon>Chromadorea</taxon>
        <taxon>Rhabditida</taxon>
        <taxon>Rhabditina</taxon>
        <taxon>Rhabditomorpha</taxon>
        <taxon>Strongyloidea</taxon>
        <taxon>Ancylostomatidae</taxon>
        <taxon>Ancylostomatinae</taxon>
        <taxon>Ancylostoma</taxon>
    </lineage>
</organism>
<protein>
    <submittedName>
        <fullName evidence="2">Uncharacterized protein</fullName>
    </submittedName>
</protein>
<comment type="caution">
    <text evidence="2">The sequence shown here is derived from an EMBL/GenBank/DDBJ whole genome shotgun (WGS) entry which is preliminary data.</text>
</comment>
<reference evidence="3" key="1">
    <citation type="journal article" date="2015" name="Nat. Genet.">
        <title>The genome and transcriptome of the zoonotic hookworm Ancylostoma ceylanicum identify infection-specific gene families.</title>
        <authorList>
            <person name="Schwarz E.M."/>
            <person name="Hu Y."/>
            <person name="Antoshechkin I."/>
            <person name="Miller M.M."/>
            <person name="Sternberg P.W."/>
            <person name="Aroian R.V."/>
        </authorList>
    </citation>
    <scope>NUCLEOTIDE SEQUENCE</scope>
    <source>
        <strain evidence="3">HY135</strain>
    </source>
</reference>
<sequence length="195" mass="21085">MSTIQEALFEEKENEKLQNDIIDAESAKASIFQIDAVATSCDSFLITSRSRLVDARNSPHAPSPRTLAPPPRPESINSRPRHTSRSLCACHSRGTVARKSDDGKMMITVSMPTVHRPRIEDGGATPRRGNPMSLRLAWRRGAPAPAAGLGPKIRGVVRANPVVTGLAGAIPVVLHCICAYFMRAMNLGILCVRVV</sequence>
<proteinExistence type="predicted"/>
<evidence type="ECO:0000256" key="1">
    <source>
        <dbReference type="SAM" id="MobiDB-lite"/>
    </source>
</evidence>
<evidence type="ECO:0000313" key="3">
    <source>
        <dbReference type="Proteomes" id="UP000024635"/>
    </source>
</evidence>
<name>A0A016SJW9_9BILA</name>